<proteinExistence type="predicted"/>
<protein>
    <recommendedName>
        <fullName evidence="3">DUF6533 domain-containing protein</fullName>
    </recommendedName>
</protein>
<feature type="region of interest" description="Disordered" evidence="1">
    <location>
        <begin position="1"/>
        <end position="21"/>
    </location>
</feature>
<gene>
    <name evidence="4" type="ORF">SCP_0806290</name>
</gene>
<reference evidence="4 5" key="1">
    <citation type="journal article" date="2018" name="Sci. Rep.">
        <title>Genome sequence of the cauliflower mushroom Sparassis crispa (Hanabiratake) and its association with beneficial usage.</title>
        <authorList>
            <person name="Kiyama R."/>
            <person name="Furutani Y."/>
            <person name="Kawaguchi K."/>
            <person name="Nakanishi T."/>
        </authorList>
    </citation>
    <scope>NUCLEOTIDE SEQUENCE [LARGE SCALE GENOMIC DNA]</scope>
</reference>
<feature type="transmembrane region" description="Helical" evidence="2">
    <location>
        <begin position="71"/>
        <end position="93"/>
    </location>
</feature>
<comment type="caution">
    <text evidence="4">The sequence shown here is derived from an EMBL/GenBank/DDBJ whole genome shotgun (WGS) entry which is preliminary data.</text>
</comment>
<dbReference type="RefSeq" id="XP_027617018.1">
    <property type="nucleotide sequence ID" value="XM_027761217.1"/>
</dbReference>
<evidence type="ECO:0000256" key="1">
    <source>
        <dbReference type="SAM" id="MobiDB-lite"/>
    </source>
</evidence>
<keyword evidence="2" id="KW-1133">Transmembrane helix</keyword>
<dbReference type="Proteomes" id="UP000287166">
    <property type="component" value="Unassembled WGS sequence"/>
</dbReference>
<feature type="transmembrane region" description="Helical" evidence="2">
    <location>
        <begin position="186"/>
        <end position="208"/>
    </location>
</feature>
<keyword evidence="2" id="KW-0812">Transmembrane</keyword>
<name>A0A401GV56_9APHY</name>
<feature type="transmembrane region" description="Helical" evidence="2">
    <location>
        <begin position="153"/>
        <end position="174"/>
    </location>
</feature>
<evidence type="ECO:0000256" key="2">
    <source>
        <dbReference type="SAM" id="Phobius"/>
    </source>
</evidence>
<dbReference type="EMBL" id="BFAD01000008">
    <property type="protein sequence ID" value="GBE86105.1"/>
    <property type="molecule type" value="Genomic_DNA"/>
</dbReference>
<feature type="transmembrane region" description="Helical" evidence="2">
    <location>
        <begin position="113"/>
        <end position="141"/>
    </location>
</feature>
<organism evidence="4 5">
    <name type="scientific">Sparassis crispa</name>
    <dbReference type="NCBI Taxonomy" id="139825"/>
    <lineage>
        <taxon>Eukaryota</taxon>
        <taxon>Fungi</taxon>
        <taxon>Dikarya</taxon>
        <taxon>Basidiomycota</taxon>
        <taxon>Agaricomycotina</taxon>
        <taxon>Agaricomycetes</taxon>
        <taxon>Polyporales</taxon>
        <taxon>Sparassidaceae</taxon>
        <taxon>Sparassis</taxon>
    </lineage>
</organism>
<dbReference type="InParanoid" id="A0A401GV56"/>
<sequence>MPQSAHAPQNNPAVSPMSSGDNSEAELVQLAYDDVTGNYCCIAAATWLIFEHAITLTDEIDYIWRRKKTGVAVLFISNRFLGLVLVFSLVMQIPLWSTNPRSEACEELLFIKWAMFSALRVYAVGGQAWCSAAVVFILNFVPFATNLYDDATASYYIAVVPGFGPICVQSSNIVQPKMQMYESYPSFYLATRISVIVADIIVLVVTWTKTYSIKRYANSAHIEAPLATLLLRDGTLHFMLLLLLYLTQLLLNYYEAFAYVSFVIDVFAHLFTHARTHPCSHNIADSHVSSSLVSS</sequence>
<evidence type="ECO:0000313" key="4">
    <source>
        <dbReference type="EMBL" id="GBE86105.1"/>
    </source>
</evidence>
<keyword evidence="2" id="KW-0472">Membrane</keyword>
<dbReference type="GeneID" id="38783022"/>
<dbReference type="AlphaFoldDB" id="A0A401GV56"/>
<evidence type="ECO:0000259" key="3">
    <source>
        <dbReference type="Pfam" id="PF20151"/>
    </source>
</evidence>
<accession>A0A401GV56</accession>
<keyword evidence="5" id="KW-1185">Reference proteome</keyword>
<evidence type="ECO:0000313" key="5">
    <source>
        <dbReference type="Proteomes" id="UP000287166"/>
    </source>
</evidence>
<feature type="domain" description="DUF6533" evidence="3">
    <location>
        <begin position="39"/>
        <end position="84"/>
    </location>
</feature>
<dbReference type="InterPro" id="IPR045340">
    <property type="entry name" value="DUF6533"/>
</dbReference>
<dbReference type="OrthoDB" id="2804045at2759"/>
<dbReference type="Pfam" id="PF20151">
    <property type="entry name" value="DUF6533"/>
    <property type="match status" value="1"/>
</dbReference>